<gene>
    <name evidence="2" type="ordered locus">Dde_2750</name>
</gene>
<dbReference type="InterPro" id="IPR007055">
    <property type="entry name" value="BON_dom"/>
</dbReference>
<protein>
    <submittedName>
        <fullName evidence="2">Transport-associated protein</fullName>
    </submittedName>
</protein>
<dbReference type="PROSITE" id="PS50914">
    <property type="entry name" value="BON"/>
    <property type="match status" value="1"/>
</dbReference>
<dbReference type="Proteomes" id="UP000002710">
    <property type="component" value="Chromosome"/>
</dbReference>
<reference evidence="2 3" key="1">
    <citation type="journal article" date="2011" name="J. Bacteriol.">
        <title>Complete genome sequence and updated annotation of Desulfovibrio alaskensis G20.</title>
        <authorList>
            <person name="Hauser L.J."/>
            <person name="Land M.L."/>
            <person name="Brown S.D."/>
            <person name="Larimer F."/>
            <person name="Keller K.L."/>
            <person name="Rapp-Giles B.J."/>
            <person name="Price M.N."/>
            <person name="Lin M."/>
            <person name="Bruce D.C."/>
            <person name="Detter J.C."/>
            <person name="Tapia R."/>
            <person name="Han C.S."/>
            <person name="Goodwin L.A."/>
            <person name="Cheng J.F."/>
            <person name="Pitluck S."/>
            <person name="Copeland A."/>
            <person name="Lucas S."/>
            <person name="Nolan M."/>
            <person name="Lapidus A.L."/>
            <person name="Palumbo A.V."/>
            <person name="Wall J.D."/>
        </authorList>
    </citation>
    <scope>NUCLEOTIDE SEQUENCE [LARGE SCALE GENOMIC DNA]</scope>
    <source>
        <strain evidence="3">ATCC BAA 1058 / DSM 17464 / G20</strain>
    </source>
</reference>
<dbReference type="Pfam" id="PF04972">
    <property type="entry name" value="BON"/>
    <property type="match status" value="1"/>
</dbReference>
<evidence type="ECO:0000313" key="3">
    <source>
        <dbReference type="Proteomes" id="UP000002710"/>
    </source>
</evidence>
<accession>Q30XQ0</accession>
<dbReference type="STRING" id="207559.Dde_2750"/>
<keyword evidence="3" id="KW-1185">Reference proteome</keyword>
<organism evidence="2 3">
    <name type="scientific">Oleidesulfovibrio alaskensis (strain ATCC BAA-1058 / DSM 17464 / G20)</name>
    <name type="common">Desulfovibrio alaskensis</name>
    <dbReference type="NCBI Taxonomy" id="207559"/>
    <lineage>
        <taxon>Bacteria</taxon>
        <taxon>Pseudomonadati</taxon>
        <taxon>Thermodesulfobacteriota</taxon>
        <taxon>Desulfovibrionia</taxon>
        <taxon>Desulfovibrionales</taxon>
        <taxon>Desulfovibrionaceae</taxon>
        <taxon>Oleidesulfovibrio</taxon>
    </lineage>
</organism>
<feature type="domain" description="BON" evidence="1">
    <location>
        <begin position="120"/>
        <end position="188"/>
    </location>
</feature>
<proteinExistence type="predicted"/>
<evidence type="ECO:0000313" key="2">
    <source>
        <dbReference type="EMBL" id="ABB39546.1"/>
    </source>
</evidence>
<dbReference type="HOGENOM" id="CLU_1406745_0_0_7"/>
<dbReference type="eggNOG" id="COG2823">
    <property type="taxonomic scope" value="Bacteria"/>
</dbReference>
<dbReference type="AlphaFoldDB" id="Q30XQ0"/>
<dbReference type="RefSeq" id="WP_011368567.1">
    <property type="nucleotide sequence ID" value="NC_007519.1"/>
</dbReference>
<dbReference type="EMBL" id="CP000112">
    <property type="protein sequence ID" value="ABB39546.1"/>
    <property type="molecule type" value="Genomic_DNA"/>
</dbReference>
<name>Q30XQ0_OLEA2</name>
<dbReference type="InterPro" id="IPR014004">
    <property type="entry name" value="Transpt-assoc_nodulatn_dom_bac"/>
</dbReference>
<dbReference type="KEGG" id="dde:Dde_2750"/>
<sequence length="193" mass="19857">MRYYTVLRRFFVSAMLLTTVLALPGCMGGGLFSADSSAADAVPAYARNEKAEQAVRAALAALGDRAAGLTVYAWQDTAFIIGEADDDTFAQVVREARRAPEISAVAGYVFPPAGDAADVHDNALAGRVMDALSGVEGLDISALVVDTVRGDAVLMGPVPSGAGAAQAVAAARAVEGVGQVRSFLHVQDGMGRD</sequence>
<dbReference type="SMART" id="SM00749">
    <property type="entry name" value="BON"/>
    <property type="match status" value="1"/>
</dbReference>
<evidence type="ECO:0000259" key="1">
    <source>
        <dbReference type="PROSITE" id="PS50914"/>
    </source>
</evidence>